<dbReference type="Proteomes" id="UP001169027">
    <property type="component" value="Unassembled WGS sequence"/>
</dbReference>
<dbReference type="RefSeq" id="WP_301815243.1">
    <property type="nucleotide sequence ID" value="NZ_JAUJZH010000034.1"/>
</dbReference>
<protein>
    <submittedName>
        <fullName evidence="1">Uncharacterized protein</fullName>
    </submittedName>
</protein>
<organism evidence="1 2">
    <name type="scientific">Variovorax ginsengisoli</name>
    <dbReference type="NCBI Taxonomy" id="363844"/>
    <lineage>
        <taxon>Bacteria</taxon>
        <taxon>Pseudomonadati</taxon>
        <taxon>Pseudomonadota</taxon>
        <taxon>Betaproteobacteria</taxon>
        <taxon>Burkholderiales</taxon>
        <taxon>Comamonadaceae</taxon>
        <taxon>Variovorax</taxon>
    </lineage>
</organism>
<sequence length="82" mass="9046">MAAVLRSDLTDDELEAHIVDCGRLFLKAHGEGDMALARHWLAEEVKAVKSRSPAAVARLEDDYFSYDAEKARMDAQRRAAGG</sequence>
<gene>
    <name evidence="1" type="ORF">Q2T77_32550</name>
</gene>
<keyword evidence="2" id="KW-1185">Reference proteome</keyword>
<name>A0ABT8SG97_9BURK</name>
<comment type="caution">
    <text evidence="1">The sequence shown here is derived from an EMBL/GenBank/DDBJ whole genome shotgun (WGS) entry which is preliminary data.</text>
</comment>
<reference evidence="1" key="1">
    <citation type="submission" date="2023-06" db="EMBL/GenBank/DDBJ databases">
        <authorList>
            <person name="Jiang Y."/>
            <person name="Liu Q."/>
        </authorList>
    </citation>
    <scope>NUCLEOTIDE SEQUENCE</scope>
    <source>
        <strain evidence="1">CGMCC 1.12090</strain>
    </source>
</reference>
<evidence type="ECO:0000313" key="1">
    <source>
        <dbReference type="EMBL" id="MDO1537007.1"/>
    </source>
</evidence>
<proteinExistence type="predicted"/>
<evidence type="ECO:0000313" key="2">
    <source>
        <dbReference type="Proteomes" id="UP001169027"/>
    </source>
</evidence>
<dbReference type="EMBL" id="JAUKVY010000034">
    <property type="protein sequence ID" value="MDO1537007.1"/>
    <property type="molecule type" value="Genomic_DNA"/>
</dbReference>
<accession>A0ABT8SG97</accession>